<keyword evidence="1" id="KW-0472">Membrane</keyword>
<dbReference type="Proteomes" id="UP000193118">
    <property type="component" value="Unassembled WGS sequence"/>
</dbReference>
<feature type="transmembrane region" description="Helical" evidence="1">
    <location>
        <begin position="97"/>
        <end position="113"/>
    </location>
</feature>
<dbReference type="GeneID" id="94579865"/>
<dbReference type="OrthoDB" id="9006573at2"/>
<gene>
    <name evidence="2" type="ORF">BWD09_01990</name>
</gene>
<name>A0A1X3DFR6_9NEIS</name>
<evidence type="ECO:0000313" key="3">
    <source>
        <dbReference type="Proteomes" id="UP000193118"/>
    </source>
</evidence>
<organism evidence="2 3">
    <name type="scientific">Neisseria dentiae</name>
    <dbReference type="NCBI Taxonomy" id="194197"/>
    <lineage>
        <taxon>Bacteria</taxon>
        <taxon>Pseudomonadati</taxon>
        <taxon>Pseudomonadota</taxon>
        <taxon>Betaproteobacteria</taxon>
        <taxon>Neisseriales</taxon>
        <taxon>Neisseriaceae</taxon>
        <taxon>Neisseria</taxon>
    </lineage>
</organism>
<dbReference type="EMBL" id="MTBO01000002">
    <property type="protein sequence ID" value="OSI18562.1"/>
    <property type="molecule type" value="Genomic_DNA"/>
</dbReference>
<reference evidence="3" key="1">
    <citation type="submission" date="2017-01" db="EMBL/GenBank/DDBJ databases">
        <authorList>
            <person name="Wolfgang W.J."/>
            <person name="Cole J."/>
            <person name="Wroblewski D."/>
            <person name="Mcginnis J."/>
            <person name="Musser K.A."/>
        </authorList>
    </citation>
    <scope>NUCLEOTIDE SEQUENCE [LARGE SCALE GENOMIC DNA]</scope>
    <source>
        <strain evidence="3">DSM 19151</strain>
    </source>
</reference>
<feature type="transmembrane region" description="Helical" evidence="1">
    <location>
        <begin position="74"/>
        <end position="91"/>
    </location>
</feature>
<accession>A0A1X3DFR6</accession>
<proteinExistence type="predicted"/>
<keyword evidence="1" id="KW-0812">Transmembrane</keyword>
<sequence>MKRPLFVTVLAWFLIAASVLSTLAMLATRHNPEMQEIIRHIPFPIGIYTSAAYSESVLNIIAGAAMLRAKNWGRWLYVIYGTAGIVFNLAVSPDQPMLLYGVVLFACIVYFLFRSRTHFYFQTSGGIGNA</sequence>
<keyword evidence="3" id="KW-1185">Reference proteome</keyword>
<protein>
    <recommendedName>
        <fullName evidence="4">DoxX family protein</fullName>
    </recommendedName>
</protein>
<dbReference type="STRING" id="194197.BWD09_01990"/>
<keyword evidence="1" id="KW-1133">Transmembrane helix</keyword>
<evidence type="ECO:0008006" key="4">
    <source>
        <dbReference type="Google" id="ProtNLM"/>
    </source>
</evidence>
<dbReference type="RefSeq" id="WP_085365062.1">
    <property type="nucleotide sequence ID" value="NZ_CAUJPZ010000001.1"/>
</dbReference>
<evidence type="ECO:0000256" key="1">
    <source>
        <dbReference type="SAM" id="Phobius"/>
    </source>
</evidence>
<dbReference type="AlphaFoldDB" id="A0A1X3DFR6"/>
<comment type="caution">
    <text evidence="2">The sequence shown here is derived from an EMBL/GenBank/DDBJ whole genome shotgun (WGS) entry which is preliminary data.</text>
</comment>
<feature type="transmembrane region" description="Helical" evidence="1">
    <location>
        <begin position="45"/>
        <end position="67"/>
    </location>
</feature>
<evidence type="ECO:0000313" key="2">
    <source>
        <dbReference type="EMBL" id="OSI18562.1"/>
    </source>
</evidence>